<dbReference type="Proteomes" id="UP000805193">
    <property type="component" value="Unassembled WGS sequence"/>
</dbReference>
<accession>A0AC60QUP2</accession>
<reference evidence="1 2" key="1">
    <citation type="journal article" date="2020" name="Cell">
        <title>Large-Scale Comparative Analyses of Tick Genomes Elucidate Their Genetic Diversity and Vector Capacities.</title>
        <authorList>
            <consortium name="Tick Genome and Microbiome Consortium (TIGMIC)"/>
            <person name="Jia N."/>
            <person name="Wang J."/>
            <person name="Shi W."/>
            <person name="Du L."/>
            <person name="Sun Y."/>
            <person name="Zhan W."/>
            <person name="Jiang J.F."/>
            <person name="Wang Q."/>
            <person name="Zhang B."/>
            <person name="Ji P."/>
            <person name="Bell-Sakyi L."/>
            <person name="Cui X.M."/>
            <person name="Yuan T.T."/>
            <person name="Jiang B.G."/>
            <person name="Yang W.F."/>
            <person name="Lam T.T."/>
            <person name="Chang Q.C."/>
            <person name="Ding S.J."/>
            <person name="Wang X.J."/>
            <person name="Zhu J.G."/>
            <person name="Ruan X.D."/>
            <person name="Zhao L."/>
            <person name="Wei J.T."/>
            <person name="Ye R.Z."/>
            <person name="Que T.C."/>
            <person name="Du C.H."/>
            <person name="Zhou Y.H."/>
            <person name="Cheng J.X."/>
            <person name="Dai P.F."/>
            <person name="Guo W.B."/>
            <person name="Han X.H."/>
            <person name="Huang E.J."/>
            <person name="Li L.F."/>
            <person name="Wei W."/>
            <person name="Gao Y.C."/>
            <person name="Liu J.Z."/>
            <person name="Shao H.Z."/>
            <person name="Wang X."/>
            <person name="Wang C.C."/>
            <person name="Yang T.C."/>
            <person name="Huo Q.B."/>
            <person name="Li W."/>
            <person name="Chen H.Y."/>
            <person name="Chen S.E."/>
            <person name="Zhou L.G."/>
            <person name="Ni X.B."/>
            <person name="Tian J.H."/>
            <person name="Sheng Y."/>
            <person name="Liu T."/>
            <person name="Pan Y.S."/>
            <person name="Xia L.Y."/>
            <person name="Li J."/>
            <person name="Zhao F."/>
            <person name="Cao W.C."/>
        </authorList>
    </citation>
    <scope>NUCLEOTIDE SEQUENCE [LARGE SCALE GENOMIC DNA]</scope>
    <source>
        <strain evidence="1">Iper-2018</strain>
    </source>
</reference>
<comment type="caution">
    <text evidence="1">The sequence shown here is derived from an EMBL/GenBank/DDBJ whole genome shotgun (WGS) entry which is preliminary data.</text>
</comment>
<sequence>MHEMCSSSQRNGSSLPSSHQETGEPTMWRLSVASGSTVRNNENSDNHDSHTANRSVAAMHLSSKAQQQQLQDPSMHDMPADEQAEEDSRGHFHSIQVMLGLHQQGGSSPGPQEQLCGPADYVPATNVSPLDPMGTGGMGPGGGMLSGLVSMSPCLGLRVRDMGGPLPSMSGGAGQHQSMGMTPTATVVGGDPGLTRKEEPQKTKTPEKSSTSDGDKTAKKKKTRTTFTAFQLDELERAFQRAPYPDVFAREDLALRLNLSESRVQ</sequence>
<protein>
    <submittedName>
        <fullName evidence="1">Uncharacterized protein</fullName>
    </submittedName>
</protein>
<evidence type="ECO:0000313" key="2">
    <source>
        <dbReference type="Proteomes" id="UP000805193"/>
    </source>
</evidence>
<name>A0AC60QUP2_IXOPE</name>
<keyword evidence="2" id="KW-1185">Reference proteome</keyword>
<dbReference type="EMBL" id="JABSTQ010004093">
    <property type="protein sequence ID" value="KAG0442940.1"/>
    <property type="molecule type" value="Genomic_DNA"/>
</dbReference>
<proteinExistence type="predicted"/>
<organism evidence="1 2">
    <name type="scientific">Ixodes persulcatus</name>
    <name type="common">Taiga tick</name>
    <dbReference type="NCBI Taxonomy" id="34615"/>
    <lineage>
        <taxon>Eukaryota</taxon>
        <taxon>Metazoa</taxon>
        <taxon>Ecdysozoa</taxon>
        <taxon>Arthropoda</taxon>
        <taxon>Chelicerata</taxon>
        <taxon>Arachnida</taxon>
        <taxon>Acari</taxon>
        <taxon>Parasitiformes</taxon>
        <taxon>Ixodida</taxon>
        <taxon>Ixodoidea</taxon>
        <taxon>Ixodidae</taxon>
        <taxon>Ixodinae</taxon>
        <taxon>Ixodes</taxon>
    </lineage>
</organism>
<feature type="non-terminal residue" evidence="1">
    <location>
        <position position="265"/>
    </location>
</feature>
<evidence type="ECO:0000313" key="1">
    <source>
        <dbReference type="EMBL" id="KAG0442940.1"/>
    </source>
</evidence>
<gene>
    <name evidence="1" type="ORF">HPB47_015460</name>
</gene>